<dbReference type="AlphaFoldDB" id="A0A8J4BFA6"/>
<dbReference type="Proteomes" id="UP000747399">
    <property type="component" value="Unassembled WGS sequence"/>
</dbReference>
<proteinExistence type="predicted"/>
<gene>
    <name evidence="2" type="ORF">Vafri_14785</name>
</gene>
<feature type="compositionally biased region" description="Pro residues" evidence="1">
    <location>
        <begin position="59"/>
        <end position="70"/>
    </location>
</feature>
<organism evidence="2 3">
    <name type="scientific">Volvox africanus</name>
    <dbReference type="NCBI Taxonomy" id="51714"/>
    <lineage>
        <taxon>Eukaryota</taxon>
        <taxon>Viridiplantae</taxon>
        <taxon>Chlorophyta</taxon>
        <taxon>core chlorophytes</taxon>
        <taxon>Chlorophyceae</taxon>
        <taxon>CS clade</taxon>
        <taxon>Chlamydomonadales</taxon>
        <taxon>Volvocaceae</taxon>
        <taxon>Volvox</taxon>
    </lineage>
</organism>
<comment type="caution">
    <text evidence="2">The sequence shown here is derived from an EMBL/GenBank/DDBJ whole genome shotgun (WGS) entry which is preliminary data.</text>
</comment>
<accession>A0A8J4BFA6</accession>
<evidence type="ECO:0000313" key="2">
    <source>
        <dbReference type="EMBL" id="GIL60149.1"/>
    </source>
</evidence>
<evidence type="ECO:0000313" key="3">
    <source>
        <dbReference type="Proteomes" id="UP000747399"/>
    </source>
</evidence>
<evidence type="ECO:0000256" key="1">
    <source>
        <dbReference type="SAM" id="MobiDB-lite"/>
    </source>
</evidence>
<sequence length="151" mass="14638">MGSSSAATCRFAASTRPPTPAAPPAWRASAQSGLTWTSGAPICKPLPGDDDGDVRPSTDPSPPAPGPCPLRPEFFPPSEVSGVLHAPSTALSSPFASATSGTAASTPAAAAVAASACSQPGSRFGSTSAAACDATASLDSVSEAAKVRGPS</sequence>
<keyword evidence="3" id="KW-1185">Reference proteome</keyword>
<name>A0A8J4BFA6_9CHLO</name>
<reference evidence="2" key="1">
    <citation type="journal article" date="2021" name="Proc. Natl. Acad. Sci. U.S.A.">
        <title>Three genomes in the algal genus Volvox reveal the fate of a haploid sex-determining region after a transition to homothallism.</title>
        <authorList>
            <person name="Yamamoto K."/>
            <person name="Hamaji T."/>
            <person name="Kawai-Toyooka H."/>
            <person name="Matsuzaki R."/>
            <person name="Takahashi F."/>
            <person name="Nishimura Y."/>
            <person name="Kawachi M."/>
            <person name="Noguchi H."/>
            <person name="Minakuchi Y."/>
            <person name="Umen J.G."/>
            <person name="Toyoda A."/>
            <person name="Nozaki H."/>
        </authorList>
    </citation>
    <scope>NUCLEOTIDE SEQUENCE</scope>
    <source>
        <strain evidence="2">NIES-3780</strain>
    </source>
</reference>
<protein>
    <submittedName>
        <fullName evidence="2">Uncharacterized protein</fullName>
    </submittedName>
</protein>
<dbReference type="EMBL" id="BNCO01000038">
    <property type="protein sequence ID" value="GIL60149.1"/>
    <property type="molecule type" value="Genomic_DNA"/>
</dbReference>
<feature type="region of interest" description="Disordered" evidence="1">
    <location>
        <begin position="1"/>
        <end position="85"/>
    </location>
</feature>